<keyword evidence="2" id="KW-1185">Reference proteome</keyword>
<name>A0AAV7XSL0_9NEOP</name>
<evidence type="ECO:0000313" key="2">
    <source>
        <dbReference type="Proteomes" id="UP001075354"/>
    </source>
</evidence>
<gene>
    <name evidence="1" type="ORF">ONE63_007883</name>
</gene>
<dbReference type="EMBL" id="JAPTSV010000005">
    <property type="protein sequence ID" value="KAJ1527950.1"/>
    <property type="molecule type" value="Genomic_DNA"/>
</dbReference>
<proteinExistence type="predicted"/>
<protein>
    <submittedName>
        <fullName evidence="1">Uncharacterized protein</fullName>
    </submittedName>
</protein>
<reference evidence="1" key="1">
    <citation type="submission" date="2022-12" db="EMBL/GenBank/DDBJ databases">
        <title>Chromosome-level genome assembly of the bean flower thrips Megalurothrips usitatus.</title>
        <authorList>
            <person name="Ma L."/>
            <person name="Liu Q."/>
            <person name="Li H."/>
            <person name="Cai W."/>
        </authorList>
    </citation>
    <scope>NUCLEOTIDE SEQUENCE</scope>
    <source>
        <strain evidence="1">Cailab_2022a</strain>
    </source>
</reference>
<dbReference type="Proteomes" id="UP001075354">
    <property type="component" value="Chromosome 5"/>
</dbReference>
<accession>A0AAV7XSL0</accession>
<dbReference type="AlphaFoldDB" id="A0AAV7XSL0"/>
<evidence type="ECO:0000313" key="1">
    <source>
        <dbReference type="EMBL" id="KAJ1527950.1"/>
    </source>
</evidence>
<sequence>MVACQPGTAFACPKILEQRILALEALWNLSPFLRRRQLSLVSNSCLSAWNSFCLSEDCGAENGLWILPNMMANALVGHCCHVDWNTCLEGAVEVLQLNQIPKESGYI</sequence>
<organism evidence="1 2">
    <name type="scientific">Megalurothrips usitatus</name>
    <name type="common">bean blossom thrips</name>
    <dbReference type="NCBI Taxonomy" id="439358"/>
    <lineage>
        <taxon>Eukaryota</taxon>
        <taxon>Metazoa</taxon>
        <taxon>Ecdysozoa</taxon>
        <taxon>Arthropoda</taxon>
        <taxon>Hexapoda</taxon>
        <taxon>Insecta</taxon>
        <taxon>Pterygota</taxon>
        <taxon>Neoptera</taxon>
        <taxon>Paraneoptera</taxon>
        <taxon>Thysanoptera</taxon>
        <taxon>Terebrantia</taxon>
        <taxon>Thripoidea</taxon>
        <taxon>Thripidae</taxon>
        <taxon>Megalurothrips</taxon>
    </lineage>
</organism>
<comment type="caution">
    <text evidence="1">The sequence shown here is derived from an EMBL/GenBank/DDBJ whole genome shotgun (WGS) entry which is preliminary data.</text>
</comment>